<evidence type="ECO:0000256" key="3">
    <source>
        <dbReference type="ARBA" id="ARBA00012438"/>
    </source>
</evidence>
<keyword evidence="5" id="KW-0597">Phosphoprotein</keyword>
<dbReference type="InterPro" id="IPR003660">
    <property type="entry name" value="HAMP_dom"/>
</dbReference>
<evidence type="ECO:0000256" key="5">
    <source>
        <dbReference type="ARBA" id="ARBA00022553"/>
    </source>
</evidence>
<keyword evidence="7 12" id="KW-0812">Transmembrane</keyword>
<dbReference type="SMART" id="SM00304">
    <property type="entry name" value="HAMP"/>
    <property type="match status" value="1"/>
</dbReference>
<proteinExistence type="predicted"/>
<dbReference type="Gene3D" id="3.30.450.20">
    <property type="entry name" value="PAS domain"/>
    <property type="match status" value="1"/>
</dbReference>
<evidence type="ECO:0000256" key="7">
    <source>
        <dbReference type="ARBA" id="ARBA00022692"/>
    </source>
</evidence>
<feature type="transmembrane region" description="Helical" evidence="12">
    <location>
        <begin position="188"/>
        <end position="207"/>
    </location>
</feature>
<evidence type="ECO:0000256" key="4">
    <source>
        <dbReference type="ARBA" id="ARBA00022475"/>
    </source>
</evidence>
<dbReference type="EC" id="2.7.13.3" evidence="3"/>
<dbReference type="SUPFAM" id="SSF158472">
    <property type="entry name" value="HAMP domain-like"/>
    <property type="match status" value="1"/>
</dbReference>
<organism evidence="14 15">
    <name type="scientific">Jiella mangrovi</name>
    <dbReference type="NCBI Taxonomy" id="2821407"/>
    <lineage>
        <taxon>Bacteria</taxon>
        <taxon>Pseudomonadati</taxon>
        <taxon>Pseudomonadota</taxon>
        <taxon>Alphaproteobacteria</taxon>
        <taxon>Hyphomicrobiales</taxon>
        <taxon>Aurantimonadaceae</taxon>
        <taxon>Jiella</taxon>
    </lineage>
</organism>
<dbReference type="InterPro" id="IPR033480">
    <property type="entry name" value="sCache_2"/>
</dbReference>
<comment type="catalytic activity">
    <reaction evidence="1">
        <text>ATP + protein L-histidine = ADP + protein N-phospho-L-histidine.</text>
        <dbReference type="EC" id="2.7.13.3"/>
    </reaction>
</comment>
<dbReference type="PROSITE" id="PS50885">
    <property type="entry name" value="HAMP"/>
    <property type="match status" value="1"/>
</dbReference>
<accession>A0ABS4BPQ3</accession>
<evidence type="ECO:0000256" key="6">
    <source>
        <dbReference type="ARBA" id="ARBA00022679"/>
    </source>
</evidence>
<feature type="coiled-coil region" evidence="11">
    <location>
        <begin position="245"/>
        <end position="279"/>
    </location>
</feature>
<gene>
    <name evidence="14" type="ORF">J6595_21765</name>
</gene>
<feature type="domain" description="HAMP" evidence="13">
    <location>
        <begin position="208"/>
        <end position="261"/>
    </location>
</feature>
<feature type="non-terminal residue" evidence="14">
    <location>
        <position position="321"/>
    </location>
</feature>
<dbReference type="InterPro" id="IPR050398">
    <property type="entry name" value="HssS/ArlS-like"/>
</dbReference>
<evidence type="ECO:0000256" key="2">
    <source>
        <dbReference type="ARBA" id="ARBA00004651"/>
    </source>
</evidence>
<dbReference type="SMART" id="SM01049">
    <property type="entry name" value="Cache_2"/>
    <property type="match status" value="1"/>
</dbReference>
<keyword evidence="9 12" id="KW-1133">Transmembrane helix</keyword>
<keyword evidence="11" id="KW-0175">Coiled coil</keyword>
<dbReference type="Pfam" id="PF17200">
    <property type="entry name" value="sCache_2"/>
    <property type="match status" value="1"/>
</dbReference>
<dbReference type="PANTHER" id="PTHR45528:SF10">
    <property type="entry name" value="METHYL-ACCEPTING CHEMOTAXIS PROTEIN"/>
    <property type="match status" value="1"/>
</dbReference>
<comment type="caution">
    <text evidence="14">The sequence shown here is derived from an EMBL/GenBank/DDBJ whole genome shotgun (WGS) entry which is preliminary data.</text>
</comment>
<evidence type="ECO:0000256" key="9">
    <source>
        <dbReference type="ARBA" id="ARBA00022989"/>
    </source>
</evidence>
<evidence type="ECO:0000256" key="8">
    <source>
        <dbReference type="ARBA" id="ARBA00022777"/>
    </source>
</evidence>
<evidence type="ECO:0000313" key="15">
    <source>
        <dbReference type="Proteomes" id="UP000678276"/>
    </source>
</evidence>
<keyword evidence="6" id="KW-0808">Transferase</keyword>
<dbReference type="RefSeq" id="WP_209597737.1">
    <property type="nucleotide sequence ID" value="NZ_JAGJCF010000027.1"/>
</dbReference>
<evidence type="ECO:0000256" key="12">
    <source>
        <dbReference type="SAM" id="Phobius"/>
    </source>
</evidence>
<evidence type="ECO:0000256" key="11">
    <source>
        <dbReference type="SAM" id="Coils"/>
    </source>
</evidence>
<keyword evidence="10 12" id="KW-0472">Membrane</keyword>
<dbReference type="EMBL" id="JAGJCF010000027">
    <property type="protein sequence ID" value="MBP0618216.1"/>
    <property type="molecule type" value="Genomic_DNA"/>
</dbReference>
<name>A0ABS4BPQ3_9HYPH</name>
<evidence type="ECO:0000259" key="13">
    <source>
        <dbReference type="PROSITE" id="PS50885"/>
    </source>
</evidence>
<dbReference type="Gene3D" id="6.10.340.10">
    <property type="match status" value="1"/>
</dbReference>
<dbReference type="Pfam" id="PF00672">
    <property type="entry name" value="HAMP"/>
    <property type="match status" value="1"/>
</dbReference>
<comment type="subcellular location">
    <subcellularLocation>
        <location evidence="2">Cell membrane</location>
        <topology evidence="2">Multi-pass membrane protein</topology>
    </subcellularLocation>
</comment>
<keyword evidence="4" id="KW-1003">Cell membrane</keyword>
<keyword evidence="8" id="KW-0418">Kinase</keyword>
<evidence type="ECO:0000256" key="1">
    <source>
        <dbReference type="ARBA" id="ARBA00000085"/>
    </source>
</evidence>
<sequence length="321" mass="35574">MNFSITRKLWALITVAAVVSIVATSMQLYSLNNTIWKDREQLIKSQVQGATAILAAFEKRVESGELSLAEAQKRAKEATRPIRYGKDDYIFMYDDKGTRVMHPDVKLEGKSSWDAQDPTGKYHIRAMIETARAGGGFTKYYRTRLAGSDDLQAKLSYSQLFQPWGWTVGSGVYVDDLAAEFQAKAIQAGLWFAGLLGVLIVFSLLIARSISRPINQMTAAMRRLAAGDKAVEIPAVGRKDEIGEMANAVQVFKEQAIERDRLEQEAEAARVSQADAKQRQADLEHAKAEDLREFMGVVDASFDRLSSGDLTVRMSGKVAPE</sequence>
<dbReference type="Proteomes" id="UP000678276">
    <property type="component" value="Unassembled WGS sequence"/>
</dbReference>
<evidence type="ECO:0000256" key="10">
    <source>
        <dbReference type="ARBA" id="ARBA00023136"/>
    </source>
</evidence>
<dbReference type="PANTHER" id="PTHR45528">
    <property type="entry name" value="SENSOR HISTIDINE KINASE CPXA"/>
    <property type="match status" value="1"/>
</dbReference>
<protein>
    <recommendedName>
        <fullName evidence="3">histidine kinase</fullName>
        <ecNumber evidence="3">2.7.13.3</ecNumber>
    </recommendedName>
</protein>
<dbReference type="CDD" id="cd06225">
    <property type="entry name" value="HAMP"/>
    <property type="match status" value="1"/>
</dbReference>
<evidence type="ECO:0000313" key="14">
    <source>
        <dbReference type="EMBL" id="MBP0618216.1"/>
    </source>
</evidence>
<reference evidence="14 15" key="1">
    <citation type="submission" date="2021-04" db="EMBL/GenBank/DDBJ databases">
        <title>Whole genome sequence of Jiella sp. KSK16Y-1.</title>
        <authorList>
            <person name="Tuo L."/>
        </authorList>
    </citation>
    <scope>NUCLEOTIDE SEQUENCE [LARGE SCALE GENOMIC DNA]</scope>
    <source>
        <strain evidence="14 15">KSK16Y-1</strain>
    </source>
</reference>
<keyword evidence="15" id="KW-1185">Reference proteome</keyword>